<dbReference type="RefSeq" id="WP_245659179.1">
    <property type="nucleotide sequence ID" value="NZ_JBHSPX010000006.1"/>
</dbReference>
<accession>A0ABW1MM38</accession>
<protein>
    <submittedName>
        <fullName evidence="3">Uncharacterized protein</fullName>
    </submittedName>
</protein>
<gene>
    <name evidence="3" type="ORF">ACFP4F_20365</name>
</gene>
<evidence type="ECO:0000313" key="4">
    <source>
        <dbReference type="Proteomes" id="UP001596139"/>
    </source>
</evidence>
<dbReference type="Proteomes" id="UP001596139">
    <property type="component" value="Unassembled WGS sequence"/>
</dbReference>
<sequence>MVRESNVRMIALASTIALALTLPLAAAIAGPSEPGEPSPGAKPSASSQSRGEAAGRTAGQAGELPPGTPRGSAQDAPLPGRHGPPQDGARHSTMAGNGAARNGDTSGALLRNLGLGRLSEDAGDGRTARCGPELSSPHGIRAQTCVVAEDGRTRGVLYYRNASGGPLRAVLTLMRPDGRTVQTHCALSAADEPGTCATPSGATVRGSAPYAAIAEIADVRSDQLLLRAGSNSAPPEADSAR</sequence>
<proteinExistence type="predicted"/>
<evidence type="ECO:0000256" key="1">
    <source>
        <dbReference type="SAM" id="MobiDB-lite"/>
    </source>
</evidence>
<feature type="signal peptide" evidence="2">
    <location>
        <begin position="1"/>
        <end position="19"/>
    </location>
</feature>
<keyword evidence="4" id="KW-1185">Reference proteome</keyword>
<feature type="compositionally biased region" description="Low complexity" evidence="1">
    <location>
        <begin position="30"/>
        <end position="47"/>
    </location>
</feature>
<feature type="region of interest" description="Disordered" evidence="1">
    <location>
        <begin position="30"/>
        <end position="108"/>
    </location>
</feature>
<keyword evidence="2" id="KW-0732">Signal</keyword>
<dbReference type="EMBL" id="JBHSPX010000006">
    <property type="protein sequence ID" value="MFC6064881.1"/>
    <property type="molecule type" value="Genomic_DNA"/>
</dbReference>
<comment type="caution">
    <text evidence="3">The sequence shown here is derived from an EMBL/GenBank/DDBJ whole genome shotgun (WGS) entry which is preliminary data.</text>
</comment>
<evidence type="ECO:0000256" key="2">
    <source>
        <dbReference type="SAM" id="SignalP"/>
    </source>
</evidence>
<evidence type="ECO:0000313" key="3">
    <source>
        <dbReference type="EMBL" id="MFC6064881.1"/>
    </source>
</evidence>
<name>A0ABW1MM38_9ACTN</name>
<organism evidence="3 4">
    <name type="scientific">Streptomyces ochraceiscleroticus</name>
    <dbReference type="NCBI Taxonomy" id="47761"/>
    <lineage>
        <taxon>Bacteria</taxon>
        <taxon>Bacillati</taxon>
        <taxon>Actinomycetota</taxon>
        <taxon>Actinomycetes</taxon>
        <taxon>Kitasatosporales</taxon>
        <taxon>Streptomycetaceae</taxon>
        <taxon>Streptomyces</taxon>
    </lineage>
</organism>
<reference evidence="4" key="1">
    <citation type="journal article" date="2019" name="Int. J. Syst. Evol. Microbiol.">
        <title>The Global Catalogue of Microorganisms (GCM) 10K type strain sequencing project: providing services to taxonomists for standard genome sequencing and annotation.</title>
        <authorList>
            <consortium name="The Broad Institute Genomics Platform"/>
            <consortium name="The Broad Institute Genome Sequencing Center for Infectious Disease"/>
            <person name="Wu L."/>
            <person name="Ma J."/>
        </authorList>
    </citation>
    <scope>NUCLEOTIDE SEQUENCE [LARGE SCALE GENOMIC DNA]</scope>
    <source>
        <strain evidence="4">CGMCC 1.15180</strain>
    </source>
</reference>
<feature type="chain" id="PRO_5047304426" evidence="2">
    <location>
        <begin position="20"/>
        <end position="241"/>
    </location>
</feature>